<dbReference type="AlphaFoldDB" id="A0A4R5KDC8"/>
<evidence type="ECO:0000256" key="1">
    <source>
        <dbReference type="ARBA" id="ARBA00004776"/>
    </source>
</evidence>
<gene>
    <name evidence="6" type="ORF">E1809_17250</name>
</gene>
<comment type="caution">
    <text evidence="6">The sequence shown here is derived from an EMBL/GenBank/DDBJ whole genome shotgun (WGS) entry which is preliminary data.</text>
</comment>
<dbReference type="GO" id="GO:0016757">
    <property type="term" value="F:glycosyltransferase activity"/>
    <property type="evidence" value="ECO:0007669"/>
    <property type="project" value="UniProtKB-KW"/>
</dbReference>
<dbReference type="Proteomes" id="UP000295511">
    <property type="component" value="Unassembled WGS sequence"/>
</dbReference>
<protein>
    <submittedName>
        <fullName evidence="6">Glycosyltransferase</fullName>
    </submittedName>
</protein>
<evidence type="ECO:0000256" key="3">
    <source>
        <dbReference type="ARBA" id="ARBA00022676"/>
    </source>
</evidence>
<comment type="pathway">
    <text evidence="1">Cell wall biogenesis; cell wall polysaccharide biosynthesis.</text>
</comment>
<dbReference type="InterPro" id="IPR001173">
    <property type="entry name" value="Glyco_trans_2-like"/>
</dbReference>
<dbReference type="OrthoDB" id="9771846at2"/>
<evidence type="ECO:0000259" key="5">
    <source>
        <dbReference type="Pfam" id="PF00535"/>
    </source>
</evidence>
<comment type="similarity">
    <text evidence="2">Belongs to the glycosyltransferase 2 family.</text>
</comment>
<name>A0A4R5KDC8_9MICC</name>
<dbReference type="SUPFAM" id="SSF53448">
    <property type="entry name" value="Nucleotide-diphospho-sugar transferases"/>
    <property type="match status" value="1"/>
</dbReference>
<evidence type="ECO:0000313" key="6">
    <source>
        <dbReference type="EMBL" id="TDF92902.1"/>
    </source>
</evidence>
<dbReference type="PANTHER" id="PTHR43179:SF12">
    <property type="entry name" value="GALACTOFURANOSYLTRANSFERASE GLFT2"/>
    <property type="match status" value="1"/>
</dbReference>
<dbReference type="Gene3D" id="3.90.550.10">
    <property type="entry name" value="Spore Coat Polysaccharide Biosynthesis Protein SpsA, Chain A"/>
    <property type="match status" value="1"/>
</dbReference>
<reference evidence="6 7" key="1">
    <citation type="submission" date="2019-03" db="EMBL/GenBank/DDBJ databases">
        <title>Whole genome sequence of Arthrobacter sp JH1-1.</title>
        <authorList>
            <person name="Trinh H.N."/>
        </authorList>
    </citation>
    <scope>NUCLEOTIDE SEQUENCE [LARGE SCALE GENOMIC DNA]</scope>
    <source>
        <strain evidence="6 7">JH1-1</strain>
    </source>
</reference>
<feature type="domain" description="Glycosyltransferase 2-like" evidence="5">
    <location>
        <begin position="51"/>
        <end position="171"/>
    </location>
</feature>
<dbReference type="PANTHER" id="PTHR43179">
    <property type="entry name" value="RHAMNOSYLTRANSFERASE WBBL"/>
    <property type="match status" value="1"/>
</dbReference>
<keyword evidence="4 6" id="KW-0808">Transferase</keyword>
<evidence type="ECO:0000256" key="2">
    <source>
        <dbReference type="ARBA" id="ARBA00006739"/>
    </source>
</evidence>
<keyword evidence="7" id="KW-1185">Reference proteome</keyword>
<dbReference type="EMBL" id="SMRU01000021">
    <property type="protein sequence ID" value="TDF92902.1"/>
    <property type="molecule type" value="Genomic_DNA"/>
</dbReference>
<accession>A0A4R5KDC8</accession>
<keyword evidence="3" id="KW-0328">Glycosyltransferase</keyword>
<organism evidence="6 7">
    <name type="scientific">Arthrobacter terricola</name>
    <dbReference type="NCBI Taxonomy" id="2547396"/>
    <lineage>
        <taxon>Bacteria</taxon>
        <taxon>Bacillati</taxon>
        <taxon>Actinomycetota</taxon>
        <taxon>Actinomycetes</taxon>
        <taxon>Micrococcales</taxon>
        <taxon>Micrococcaceae</taxon>
        <taxon>Arthrobacter</taxon>
    </lineage>
</organism>
<dbReference type="Pfam" id="PF00535">
    <property type="entry name" value="Glycos_transf_2"/>
    <property type="match status" value="1"/>
</dbReference>
<sequence length="349" mass="38405">MPWGWPSARPCSSSDCCSLLPGCFPPRRFRLLWTGRIVSVIESPQRRTAAVIAAFNPDDELLTNAAAIAAQVGQLVVVDDGSTSPTATSIFDHLTGTGVTVLRLDQNSGIAAALNRGIEELGSTTRPEFVLTFDQDSLPVPDYVSRALATFDDATAQGKKVGFVSAESFSGHRVPVLGTANGLNEAFDPMQSGFFIPMSTLAKLGDFEAGFFIDCVDSEFTARVRAAGYSILIGAGCEVGHRLGARLPAKMLGRPVRLRGNDLSFNYYSPFRMYYIMRNGTTLVRRYWRRNPVWVIRRLAEDAKAQLLRFAFSPDRRYLAIAAWEGLVDSCRGRQGRISQDLLNRIQPR</sequence>
<dbReference type="InterPro" id="IPR029044">
    <property type="entry name" value="Nucleotide-diphossugar_trans"/>
</dbReference>
<proteinExistence type="inferred from homology"/>
<evidence type="ECO:0000256" key="4">
    <source>
        <dbReference type="ARBA" id="ARBA00022679"/>
    </source>
</evidence>
<evidence type="ECO:0000313" key="7">
    <source>
        <dbReference type="Proteomes" id="UP000295511"/>
    </source>
</evidence>